<comment type="caution">
    <text evidence="1">The sequence shown here is derived from an EMBL/GenBank/DDBJ whole genome shotgun (WGS) entry which is preliminary data.</text>
</comment>
<dbReference type="EMBL" id="LROS01000055">
    <property type="protein sequence ID" value="OBR90707.1"/>
    <property type="molecule type" value="Genomic_DNA"/>
</dbReference>
<reference evidence="1 2" key="1">
    <citation type="journal article" date="2012" name="Front. Microbiol.">
        <title>Draft Genome Sequence of the Virulent Strain 01-B526 of the Fish Pathogen Aeromonas salmonicida.</title>
        <authorList>
            <person name="Charette S.J."/>
            <person name="Brochu F."/>
            <person name="Boyle B."/>
            <person name="Filion G."/>
            <person name="Tanaka K.H."/>
            <person name="Derome N."/>
        </authorList>
    </citation>
    <scope>NUCLEOTIDE SEQUENCE [LARGE SCALE GENOMIC DNA]</scope>
    <source>
        <strain evidence="1 2">P11</strain>
    </source>
</reference>
<keyword evidence="2" id="KW-1185">Reference proteome</keyword>
<dbReference type="PATRIC" id="fig|1353534.3.peg.3416"/>
<evidence type="ECO:0000313" key="1">
    <source>
        <dbReference type="EMBL" id="OBR90707.1"/>
    </source>
</evidence>
<organism evidence="1 2">
    <name type="scientific">Clostridium ragsdalei P11</name>
    <dbReference type="NCBI Taxonomy" id="1353534"/>
    <lineage>
        <taxon>Bacteria</taxon>
        <taxon>Bacillati</taxon>
        <taxon>Bacillota</taxon>
        <taxon>Clostridia</taxon>
        <taxon>Eubacteriales</taxon>
        <taxon>Clostridiaceae</taxon>
        <taxon>Clostridium</taxon>
    </lineage>
</organism>
<name>A0A1A6AKU7_9CLOT</name>
<dbReference type="RefSeq" id="WP_065079433.1">
    <property type="nucleotide sequence ID" value="NZ_LROS01000055.1"/>
</dbReference>
<protein>
    <submittedName>
        <fullName evidence="1">Uncharacterized protein</fullName>
    </submittedName>
</protein>
<dbReference type="Proteomes" id="UP000093954">
    <property type="component" value="Unassembled WGS sequence"/>
</dbReference>
<sequence>MNGLIKLKEIGLNSNEIVIADAPRCKNDDASMVLMGSNFKSKDDCIGWAISTCNDFSDPNRFFFIKWKDNTITVGINNPIFKEEPEYKWKIYNWDNTKTKYVKELNEKYIDVHYALVIQENEDGDFNLITE</sequence>
<proteinExistence type="predicted"/>
<evidence type="ECO:0000313" key="2">
    <source>
        <dbReference type="Proteomes" id="UP000093954"/>
    </source>
</evidence>
<gene>
    <name evidence="1" type="ORF">CLRAG_33550</name>
</gene>
<dbReference type="AlphaFoldDB" id="A0A1A6AKU7"/>
<accession>A0A1A6AKU7</accession>